<feature type="compositionally biased region" description="Basic and acidic residues" evidence="1">
    <location>
        <begin position="96"/>
        <end position="112"/>
    </location>
</feature>
<dbReference type="AlphaFoldDB" id="A0A4S2J9Q7"/>
<dbReference type="EMBL" id="QBLH01003970">
    <property type="protein sequence ID" value="TGZ32042.1"/>
    <property type="molecule type" value="Genomic_DNA"/>
</dbReference>
<evidence type="ECO:0000313" key="3">
    <source>
        <dbReference type="Proteomes" id="UP000310200"/>
    </source>
</evidence>
<reference evidence="2 3" key="1">
    <citation type="journal article" date="2019" name="Philos. Trans. R. Soc. Lond., B, Biol. Sci.">
        <title>Ant behaviour and brain gene expression of defending hosts depend on the ecological success of the intruding social parasite.</title>
        <authorList>
            <person name="Kaur R."/>
            <person name="Stoldt M."/>
            <person name="Jongepier E."/>
            <person name="Feldmeyer B."/>
            <person name="Menzel F."/>
            <person name="Bornberg-Bauer E."/>
            <person name="Foitzik S."/>
        </authorList>
    </citation>
    <scope>NUCLEOTIDE SEQUENCE [LARGE SCALE GENOMIC DNA]</scope>
    <source>
        <tissue evidence="2">Whole body</tissue>
    </source>
</reference>
<feature type="non-terminal residue" evidence="2">
    <location>
        <position position="186"/>
    </location>
</feature>
<protein>
    <submittedName>
        <fullName evidence="2">Uncharacterized protein</fullName>
    </submittedName>
</protein>
<feature type="region of interest" description="Disordered" evidence="1">
    <location>
        <begin position="59"/>
        <end position="115"/>
    </location>
</feature>
<dbReference type="Proteomes" id="UP000310200">
    <property type="component" value="Unassembled WGS sequence"/>
</dbReference>
<feature type="compositionally biased region" description="Basic and acidic residues" evidence="1">
    <location>
        <begin position="59"/>
        <end position="73"/>
    </location>
</feature>
<proteinExistence type="predicted"/>
<accession>A0A4S2J9Q7</accession>
<feature type="region of interest" description="Disordered" evidence="1">
    <location>
        <begin position="162"/>
        <end position="186"/>
    </location>
</feature>
<comment type="caution">
    <text evidence="2">The sequence shown here is derived from an EMBL/GenBank/DDBJ whole genome shotgun (WGS) entry which is preliminary data.</text>
</comment>
<gene>
    <name evidence="2" type="ORF">DBV15_03819</name>
</gene>
<evidence type="ECO:0000313" key="2">
    <source>
        <dbReference type="EMBL" id="TGZ32042.1"/>
    </source>
</evidence>
<sequence length="186" mass="21293">MQNVNSVLFERNGIGDESEQLTLKAVFYRGHRSFAPLRYFAVSCPIILASDARRVKRDSKLNVRNGGDERNPKDGAPLRCKPATVSEDEEQWGPDKGVRGRLRDGEENRRDGCSGFPVEPWTRDAEEKGWLRVELEGWLIETKGPRLRRILRSCEMREIADERGDLNGGTPSIRNKKYPRIPSKVW</sequence>
<keyword evidence="3" id="KW-1185">Reference proteome</keyword>
<evidence type="ECO:0000256" key="1">
    <source>
        <dbReference type="SAM" id="MobiDB-lite"/>
    </source>
</evidence>
<organism evidence="2 3">
    <name type="scientific">Temnothorax longispinosus</name>
    <dbReference type="NCBI Taxonomy" id="300112"/>
    <lineage>
        <taxon>Eukaryota</taxon>
        <taxon>Metazoa</taxon>
        <taxon>Ecdysozoa</taxon>
        <taxon>Arthropoda</taxon>
        <taxon>Hexapoda</taxon>
        <taxon>Insecta</taxon>
        <taxon>Pterygota</taxon>
        <taxon>Neoptera</taxon>
        <taxon>Endopterygota</taxon>
        <taxon>Hymenoptera</taxon>
        <taxon>Apocrita</taxon>
        <taxon>Aculeata</taxon>
        <taxon>Formicoidea</taxon>
        <taxon>Formicidae</taxon>
        <taxon>Myrmicinae</taxon>
        <taxon>Temnothorax</taxon>
    </lineage>
</organism>
<name>A0A4S2J9Q7_9HYME</name>